<protein>
    <submittedName>
        <fullName evidence="1">Transcriptional regulator, TetR family</fullName>
    </submittedName>
</protein>
<dbReference type="KEGG" id="cut:CUTER_10940"/>
<proteinExistence type="predicted"/>
<keyword evidence="2" id="KW-1185">Reference proteome</keyword>
<reference evidence="2" key="2">
    <citation type="submission" date="2015-05" db="EMBL/GenBank/DDBJ databases">
        <title>Complete genome sequence of Corynebacterium uterequi DSM 45634, isolated from the uterus of a maiden mare.</title>
        <authorList>
            <person name="Ruckert C."/>
            <person name="Albersmeier A."/>
            <person name="Winkler A."/>
            <person name="Tauch A."/>
        </authorList>
    </citation>
    <scope>NUCLEOTIDE SEQUENCE [LARGE SCALE GENOMIC DNA]</scope>
    <source>
        <strain evidence="2">DSM 45634</strain>
    </source>
</reference>
<accession>A0A0G3HFT7</accession>
<dbReference type="SUPFAM" id="SSF48498">
    <property type="entry name" value="Tetracyclin repressor-like, C-terminal domain"/>
    <property type="match status" value="1"/>
</dbReference>
<evidence type="ECO:0000313" key="2">
    <source>
        <dbReference type="Proteomes" id="UP000035548"/>
    </source>
</evidence>
<sequence length="202" mass="22067">MTPLKTGPKPRFASQDVVTAALELDLAELTMAKVASRLGMATSAIYRVVQSREQLLAACADHALTASGLANIDAATWQDFLRTYVDTIWGMFDNYPGLAQVILLNPAVQRRSNDAFDQLADRLAAFGVTRPQAAFALDFLGDITINTHMGVVAYRRLDDAAAAESAAEGAMFSFRPEYRDRGNLPDKVEFIIAGLEREWPGL</sequence>
<dbReference type="Gene3D" id="1.10.357.10">
    <property type="entry name" value="Tetracycline Repressor, domain 2"/>
    <property type="match status" value="1"/>
</dbReference>
<dbReference type="AlphaFoldDB" id="A0A0G3HFT7"/>
<dbReference type="InterPro" id="IPR009057">
    <property type="entry name" value="Homeodomain-like_sf"/>
</dbReference>
<dbReference type="SUPFAM" id="SSF46689">
    <property type="entry name" value="Homeodomain-like"/>
    <property type="match status" value="1"/>
</dbReference>
<dbReference type="STRING" id="1072256.CUTER_10940"/>
<reference evidence="1 2" key="1">
    <citation type="journal article" date="2015" name="Genome Announc.">
        <title>Virulence Factor Genes Detected in the Complete Genome Sequence of Corynebacterium uterequi DSM 45634, Isolated from the Uterus of a Maiden Mare.</title>
        <authorList>
            <person name="Ruckert C."/>
            <person name="Kriete M."/>
            <person name="Jaenicke S."/>
            <person name="Winkler A."/>
            <person name="Tauch A."/>
        </authorList>
    </citation>
    <scope>NUCLEOTIDE SEQUENCE [LARGE SCALE GENOMIC DNA]</scope>
    <source>
        <strain evidence="1 2">DSM 45634</strain>
    </source>
</reference>
<evidence type="ECO:0000313" key="1">
    <source>
        <dbReference type="EMBL" id="AKK12149.1"/>
    </source>
</evidence>
<dbReference type="Proteomes" id="UP000035548">
    <property type="component" value="Chromosome"/>
</dbReference>
<dbReference type="PATRIC" id="fig|1072256.5.peg.2152"/>
<dbReference type="OrthoDB" id="2570341at2"/>
<dbReference type="EMBL" id="CP011546">
    <property type="protein sequence ID" value="AKK12149.1"/>
    <property type="molecule type" value="Genomic_DNA"/>
</dbReference>
<dbReference type="RefSeq" id="WP_047260412.1">
    <property type="nucleotide sequence ID" value="NZ_CP011546.1"/>
</dbReference>
<name>A0A0G3HFT7_9CORY</name>
<gene>
    <name evidence="1" type="ORF">CUTER_10940</name>
</gene>
<dbReference type="InterPro" id="IPR036271">
    <property type="entry name" value="Tet_transcr_reg_TetR-rel_C_sf"/>
</dbReference>
<organism evidence="1 2">
    <name type="scientific">Corynebacterium uterequi</name>
    <dbReference type="NCBI Taxonomy" id="1072256"/>
    <lineage>
        <taxon>Bacteria</taxon>
        <taxon>Bacillati</taxon>
        <taxon>Actinomycetota</taxon>
        <taxon>Actinomycetes</taxon>
        <taxon>Mycobacteriales</taxon>
        <taxon>Corynebacteriaceae</taxon>
        <taxon>Corynebacterium</taxon>
    </lineage>
</organism>